<dbReference type="InterPro" id="IPR007497">
    <property type="entry name" value="SIMPL/DUF541"/>
</dbReference>
<accession>A0ABD5TZ78</accession>
<comment type="caution">
    <text evidence="1">The sequence shown here is derived from an EMBL/GenBank/DDBJ whole genome shotgun (WGS) entry which is preliminary data.</text>
</comment>
<gene>
    <name evidence="1" type="ORF">ACFQEV_03260</name>
</gene>
<dbReference type="EMBL" id="JBHSXH010000009">
    <property type="protein sequence ID" value="MFC6824013.1"/>
    <property type="molecule type" value="Genomic_DNA"/>
</dbReference>
<proteinExistence type="predicted"/>
<dbReference type="PANTHER" id="PTHR34387:SF2">
    <property type="entry name" value="SLR1258 PROTEIN"/>
    <property type="match status" value="1"/>
</dbReference>
<dbReference type="InterPro" id="IPR052022">
    <property type="entry name" value="26kDa_periplasmic_antigen"/>
</dbReference>
<protein>
    <submittedName>
        <fullName evidence="1">SIMPL domain-containing protein</fullName>
    </submittedName>
</protein>
<evidence type="ECO:0000313" key="2">
    <source>
        <dbReference type="Proteomes" id="UP001596408"/>
    </source>
</evidence>
<keyword evidence="2" id="KW-1185">Reference proteome</keyword>
<name>A0ABD5TZ78_9EURY</name>
<dbReference type="Pfam" id="PF04402">
    <property type="entry name" value="SIMPL"/>
    <property type="match status" value="1"/>
</dbReference>
<dbReference type="Proteomes" id="UP001596408">
    <property type="component" value="Unassembled WGS sequence"/>
</dbReference>
<dbReference type="PANTHER" id="PTHR34387">
    <property type="entry name" value="SLR1258 PROTEIN"/>
    <property type="match status" value="1"/>
</dbReference>
<organism evidence="1 2">
    <name type="scientific">Halopelagius fulvigenes</name>
    <dbReference type="NCBI Taxonomy" id="1198324"/>
    <lineage>
        <taxon>Archaea</taxon>
        <taxon>Methanobacteriati</taxon>
        <taxon>Methanobacteriota</taxon>
        <taxon>Stenosarchaea group</taxon>
        <taxon>Halobacteria</taxon>
        <taxon>Halobacteriales</taxon>
        <taxon>Haloferacaceae</taxon>
    </lineage>
</organism>
<dbReference type="RefSeq" id="WP_379692592.1">
    <property type="nucleotide sequence ID" value="NZ_JBHSXH010000009.1"/>
</dbReference>
<dbReference type="AlphaFoldDB" id="A0ABD5TZ78"/>
<dbReference type="PROSITE" id="PS51257">
    <property type="entry name" value="PROKAR_LIPOPROTEIN"/>
    <property type="match status" value="1"/>
</dbReference>
<evidence type="ECO:0000313" key="1">
    <source>
        <dbReference type="EMBL" id="MFC6824013.1"/>
    </source>
</evidence>
<dbReference type="Gene3D" id="3.30.110.170">
    <property type="entry name" value="Protein of unknown function (DUF541), domain 1"/>
    <property type="match status" value="1"/>
</dbReference>
<reference evidence="1 2" key="1">
    <citation type="journal article" date="2019" name="Int. J. Syst. Evol. Microbiol.">
        <title>The Global Catalogue of Microorganisms (GCM) 10K type strain sequencing project: providing services to taxonomists for standard genome sequencing and annotation.</title>
        <authorList>
            <consortium name="The Broad Institute Genomics Platform"/>
            <consortium name="The Broad Institute Genome Sequencing Center for Infectious Disease"/>
            <person name="Wu L."/>
            <person name="Ma J."/>
        </authorList>
    </citation>
    <scope>NUCLEOTIDE SEQUENCE [LARGE SCALE GENOMIC DNA]</scope>
    <source>
        <strain evidence="1 2">YIM 94188</strain>
    </source>
</reference>
<dbReference type="Gene3D" id="3.30.70.2970">
    <property type="entry name" value="Protein of unknown function (DUF541), domain 2"/>
    <property type="match status" value="1"/>
</dbReference>
<sequence>MRYRAYLLPTALAVLVLLSGCLAPLQTDGGSDDGAAAGPATISASGSGDVTAEADLAVISVSVTATADSANAARERVAEDADRMRQALRDAGVPDDAVETTAYRVDPQYDHSGGNPEVVGYRAVHTYSVEVEPARAGEIVDVAVGNGANEVGHVAFTLTEETRAELRQQAIERAMDAARTDAETLASASNLTLGEVRSASTDGSNSPMYYDRAAAETAAGGSTSFEPGPVTVTATVSVTYEAE</sequence>